<dbReference type="STRING" id="370622.LA66_12580"/>
<reference evidence="5 6" key="1">
    <citation type="submission" date="2014-09" db="EMBL/GenBank/DDBJ databases">
        <title>Isolation and characterization of Aurantimonas altamirensis ON-56566 from clinical sample following a dog bite.</title>
        <authorList>
            <person name="Eshaghi A."/>
            <person name="Li A."/>
            <person name="Shahinas D."/>
            <person name="Bahn P."/>
            <person name="Kus J.V."/>
            <person name="Patel S.N."/>
        </authorList>
    </citation>
    <scope>NUCLEOTIDE SEQUENCE [LARGE SCALE GENOMIC DNA]</scope>
    <source>
        <strain evidence="5 6">ON-56566</strain>
    </source>
</reference>
<keyword evidence="1" id="KW-0805">Transcription regulation</keyword>
<dbReference type="Pfam" id="PF08220">
    <property type="entry name" value="HTH_DeoR"/>
    <property type="match status" value="1"/>
</dbReference>
<evidence type="ECO:0000313" key="6">
    <source>
        <dbReference type="Proteomes" id="UP000030826"/>
    </source>
</evidence>
<keyword evidence="2" id="KW-0238">DNA-binding</keyword>
<evidence type="ECO:0000256" key="1">
    <source>
        <dbReference type="ARBA" id="ARBA00023015"/>
    </source>
</evidence>
<evidence type="ECO:0000313" key="5">
    <source>
        <dbReference type="EMBL" id="KHJ54290.1"/>
    </source>
</evidence>
<dbReference type="PANTHER" id="PTHR30363">
    <property type="entry name" value="HTH-TYPE TRANSCRIPTIONAL REGULATOR SRLR-RELATED"/>
    <property type="match status" value="1"/>
</dbReference>
<dbReference type="SMART" id="SM01134">
    <property type="entry name" value="DeoRC"/>
    <property type="match status" value="1"/>
</dbReference>
<dbReference type="InterPro" id="IPR036388">
    <property type="entry name" value="WH-like_DNA-bd_sf"/>
</dbReference>
<dbReference type="Gene3D" id="1.10.10.10">
    <property type="entry name" value="Winged helix-like DNA-binding domain superfamily/Winged helix DNA-binding domain"/>
    <property type="match status" value="1"/>
</dbReference>
<dbReference type="SMART" id="SM00420">
    <property type="entry name" value="HTH_DEOR"/>
    <property type="match status" value="1"/>
</dbReference>
<dbReference type="InterPro" id="IPR036390">
    <property type="entry name" value="WH_DNA-bd_sf"/>
</dbReference>
<dbReference type="InterPro" id="IPR018356">
    <property type="entry name" value="Tscrpt_reg_HTH_DeoR_CS"/>
</dbReference>
<dbReference type="Proteomes" id="UP000030826">
    <property type="component" value="Unassembled WGS sequence"/>
</dbReference>
<dbReference type="Pfam" id="PF00455">
    <property type="entry name" value="DeoRC"/>
    <property type="match status" value="1"/>
</dbReference>
<dbReference type="InterPro" id="IPR037171">
    <property type="entry name" value="NagB/RpiA_transferase-like"/>
</dbReference>
<dbReference type="AlphaFoldDB" id="A0A0B1Q636"/>
<dbReference type="PROSITE" id="PS00894">
    <property type="entry name" value="HTH_DEOR_1"/>
    <property type="match status" value="1"/>
</dbReference>
<dbReference type="EMBL" id="JRFJ01000003">
    <property type="protein sequence ID" value="KHJ54290.1"/>
    <property type="molecule type" value="Genomic_DNA"/>
</dbReference>
<organism evidence="5 6">
    <name type="scientific">Aureimonas altamirensis</name>
    <dbReference type="NCBI Taxonomy" id="370622"/>
    <lineage>
        <taxon>Bacteria</taxon>
        <taxon>Pseudomonadati</taxon>
        <taxon>Pseudomonadota</taxon>
        <taxon>Alphaproteobacteria</taxon>
        <taxon>Hyphomicrobiales</taxon>
        <taxon>Aurantimonadaceae</taxon>
        <taxon>Aureimonas</taxon>
    </lineage>
</organism>
<dbReference type="SUPFAM" id="SSF46785">
    <property type="entry name" value="Winged helix' DNA-binding domain"/>
    <property type="match status" value="1"/>
</dbReference>
<evidence type="ECO:0000256" key="2">
    <source>
        <dbReference type="ARBA" id="ARBA00023125"/>
    </source>
</evidence>
<protein>
    <recommendedName>
        <fullName evidence="4">HTH deoR-type domain-containing protein</fullName>
    </recommendedName>
</protein>
<dbReference type="SUPFAM" id="SSF100950">
    <property type="entry name" value="NagB/RpiA/CoA transferase-like"/>
    <property type="match status" value="1"/>
</dbReference>
<dbReference type="InterPro" id="IPR050313">
    <property type="entry name" value="Carb_Metab_HTH_regulators"/>
</dbReference>
<evidence type="ECO:0000256" key="3">
    <source>
        <dbReference type="ARBA" id="ARBA00023163"/>
    </source>
</evidence>
<keyword evidence="3" id="KW-0804">Transcription</keyword>
<proteinExistence type="predicted"/>
<feature type="domain" description="HTH deoR-type" evidence="4">
    <location>
        <begin position="6"/>
        <end position="61"/>
    </location>
</feature>
<dbReference type="GO" id="GO:0003700">
    <property type="term" value="F:DNA-binding transcription factor activity"/>
    <property type="evidence" value="ECO:0007669"/>
    <property type="project" value="InterPro"/>
</dbReference>
<dbReference type="InterPro" id="IPR014036">
    <property type="entry name" value="DeoR-like_C"/>
</dbReference>
<name>A0A0B1Q636_9HYPH</name>
<accession>A0A0B1Q636</accession>
<gene>
    <name evidence="5" type="ORF">LA66_12580</name>
</gene>
<dbReference type="PANTHER" id="PTHR30363:SF44">
    <property type="entry name" value="AGA OPERON TRANSCRIPTIONAL REPRESSOR-RELATED"/>
    <property type="match status" value="1"/>
</dbReference>
<dbReference type="OrthoDB" id="31600at2"/>
<sequence>MQQRFPQQRQRRMADLIAERGSLTVAQLARHFDASEPTIRRDLALLEQAGLAARTHGGVVAPRKGEAIEPLFLEKLRVQQGAKKRIGRAAAAHVGARESILLDSGTTMLALAQELAGRAISIVALDLKVAEAAAVGATQVHMPAGQVRNGYFSIVGVPAIETITGSTFDLFFMAADAIDLDGVSNSTRDEADVKLAAISRARRTILLADHTKLNRRAVVPVCPLESISRLIADTGAAKAIAPYRERIHDIEIC</sequence>
<dbReference type="RefSeq" id="WP_039193601.1">
    <property type="nucleotide sequence ID" value="NZ_JRFJ01000003.1"/>
</dbReference>
<evidence type="ECO:0000259" key="4">
    <source>
        <dbReference type="PROSITE" id="PS51000"/>
    </source>
</evidence>
<dbReference type="Gene3D" id="3.40.50.1360">
    <property type="match status" value="1"/>
</dbReference>
<dbReference type="PROSITE" id="PS51000">
    <property type="entry name" value="HTH_DEOR_2"/>
    <property type="match status" value="1"/>
</dbReference>
<dbReference type="GO" id="GO:0003677">
    <property type="term" value="F:DNA binding"/>
    <property type="evidence" value="ECO:0007669"/>
    <property type="project" value="UniProtKB-KW"/>
</dbReference>
<comment type="caution">
    <text evidence="5">The sequence shown here is derived from an EMBL/GenBank/DDBJ whole genome shotgun (WGS) entry which is preliminary data.</text>
</comment>
<dbReference type="InterPro" id="IPR001034">
    <property type="entry name" value="DeoR_HTH"/>
</dbReference>
<dbReference type="PRINTS" id="PR00037">
    <property type="entry name" value="HTHLACR"/>
</dbReference>